<evidence type="ECO:0000256" key="8">
    <source>
        <dbReference type="ARBA" id="ARBA00023136"/>
    </source>
</evidence>
<dbReference type="Pfam" id="PF13181">
    <property type="entry name" value="TPR_8"/>
    <property type="match status" value="2"/>
</dbReference>
<evidence type="ECO:0000256" key="11">
    <source>
        <dbReference type="SAM" id="Phobius"/>
    </source>
</evidence>
<keyword evidence="6 11" id="KW-1133">Transmembrane helix</keyword>
<dbReference type="PANTHER" id="PTHR46208:SF1">
    <property type="entry name" value="MITOCHONDRIAL IMPORT RECEPTOR SUBUNIT TOM70"/>
    <property type="match status" value="1"/>
</dbReference>
<dbReference type="Pfam" id="PF13174">
    <property type="entry name" value="TPR_6"/>
    <property type="match status" value="1"/>
</dbReference>
<keyword evidence="4" id="KW-1000">Mitochondrion outer membrane</keyword>
<evidence type="ECO:0000256" key="1">
    <source>
        <dbReference type="ARBA" id="ARBA00004572"/>
    </source>
</evidence>
<reference evidence="12 13" key="1">
    <citation type="submission" date="2016-03" db="EMBL/GenBank/DDBJ databases">
        <title>EvidentialGene: Evidence-directed Construction of Genes on Genomes.</title>
        <authorList>
            <person name="Gilbert D.G."/>
            <person name="Choi J.-H."/>
            <person name="Mockaitis K."/>
            <person name="Colbourne J."/>
            <person name="Pfrender M."/>
        </authorList>
    </citation>
    <scope>NUCLEOTIDE SEQUENCE [LARGE SCALE GENOMIC DNA]</scope>
    <source>
        <strain evidence="12 13">Xinb3</strain>
        <tissue evidence="12">Complete organism</tissue>
    </source>
</reference>
<dbReference type="SUPFAM" id="SSF48452">
    <property type="entry name" value="TPR-like"/>
    <property type="match status" value="2"/>
</dbReference>
<gene>
    <name evidence="12" type="ORF">APZ42_012465</name>
</gene>
<keyword evidence="13" id="KW-1185">Reference proteome</keyword>
<dbReference type="PROSITE" id="PS50293">
    <property type="entry name" value="TPR_REGION"/>
    <property type="match status" value="1"/>
</dbReference>
<dbReference type="GO" id="GO:0030943">
    <property type="term" value="F:mitochondrion targeting sequence binding"/>
    <property type="evidence" value="ECO:0007669"/>
    <property type="project" value="TreeGrafter"/>
</dbReference>
<dbReference type="GO" id="GO:0030150">
    <property type="term" value="P:protein import into mitochondrial matrix"/>
    <property type="evidence" value="ECO:0007669"/>
    <property type="project" value="TreeGrafter"/>
</dbReference>
<dbReference type="SMART" id="SM00028">
    <property type="entry name" value="TPR"/>
    <property type="match status" value="8"/>
</dbReference>
<dbReference type="GO" id="GO:0005741">
    <property type="term" value="C:mitochondrial outer membrane"/>
    <property type="evidence" value="ECO:0007669"/>
    <property type="project" value="UniProtKB-SubCell"/>
</dbReference>
<dbReference type="GO" id="GO:0045039">
    <property type="term" value="P:protein insertion into mitochondrial inner membrane"/>
    <property type="evidence" value="ECO:0007669"/>
    <property type="project" value="TreeGrafter"/>
</dbReference>
<accession>A0A162RV77</accession>
<comment type="subcellular location">
    <subcellularLocation>
        <location evidence="1">Mitochondrion outer membrane</location>
        <topology evidence="1">Single-pass membrane protein</topology>
    </subcellularLocation>
</comment>
<evidence type="ECO:0000256" key="4">
    <source>
        <dbReference type="ARBA" id="ARBA00022787"/>
    </source>
</evidence>
<dbReference type="OrthoDB" id="66418at2759"/>
<protein>
    <submittedName>
        <fullName evidence="12">Mitochondrial import receptor subunit TOM70</fullName>
    </submittedName>
</protein>
<proteinExistence type="inferred from homology"/>
<comment type="caution">
    <text evidence="12">The sequence shown here is derived from an EMBL/GenBank/DDBJ whole genome shotgun (WGS) entry which is preliminary data.</text>
</comment>
<evidence type="ECO:0000256" key="5">
    <source>
        <dbReference type="ARBA" id="ARBA00022803"/>
    </source>
</evidence>
<keyword evidence="2 11" id="KW-0812">Transmembrane</keyword>
<dbReference type="PROSITE" id="PS50005">
    <property type="entry name" value="TPR"/>
    <property type="match status" value="4"/>
</dbReference>
<evidence type="ECO:0000256" key="3">
    <source>
        <dbReference type="ARBA" id="ARBA00022737"/>
    </source>
</evidence>
<evidence type="ECO:0000256" key="6">
    <source>
        <dbReference type="ARBA" id="ARBA00022989"/>
    </source>
</evidence>
<dbReference type="Gene3D" id="1.25.40.10">
    <property type="entry name" value="Tetratricopeptide repeat domain"/>
    <property type="match status" value="2"/>
</dbReference>
<evidence type="ECO:0000313" key="13">
    <source>
        <dbReference type="Proteomes" id="UP000076858"/>
    </source>
</evidence>
<feature type="repeat" description="TPR" evidence="10">
    <location>
        <begin position="528"/>
        <end position="561"/>
    </location>
</feature>
<feature type="transmembrane region" description="Helical" evidence="11">
    <location>
        <begin position="18"/>
        <end position="37"/>
    </location>
</feature>
<feature type="repeat" description="TPR" evidence="10">
    <location>
        <begin position="459"/>
        <end position="492"/>
    </location>
</feature>
<feature type="repeat" description="TPR" evidence="10">
    <location>
        <begin position="384"/>
        <end position="417"/>
    </location>
</feature>
<dbReference type="PANTHER" id="PTHR46208">
    <property type="entry name" value="MITOCHONDRIAL IMPORT RECEPTOR SUBUNIT TOM70"/>
    <property type="match status" value="1"/>
</dbReference>
<name>A0A162RV77_9CRUS</name>
<feature type="repeat" description="TPR" evidence="10">
    <location>
        <begin position="104"/>
        <end position="137"/>
    </location>
</feature>
<evidence type="ECO:0000256" key="10">
    <source>
        <dbReference type="PROSITE-ProRule" id="PRU00339"/>
    </source>
</evidence>
<keyword evidence="5 10" id="KW-0802">TPR repeat</keyword>
<dbReference type="EMBL" id="LRGB01000115">
    <property type="protein sequence ID" value="KZS20808.1"/>
    <property type="molecule type" value="Genomic_DNA"/>
</dbReference>
<keyword evidence="7" id="KW-0496">Mitochondrion</keyword>
<keyword evidence="3" id="KW-0677">Repeat</keyword>
<dbReference type="STRING" id="35525.A0A162RV77"/>
<dbReference type="Pfam" id="PF00515">
    <property type="entry name" value="TPR_1"/>
    <property type="match status" value="1"/>
</dbReference>
<evidence type="ECO:0000256" key="9">
    <source>
        <dbReference type="ARBA" id="ARBA00038030"/>
    </source>
</evidence>
<evidence type="ECO:0000313" key="12">
    <source>
        <dbReference type="EMBL" id="KZS20808.1"/>
    </source>
</evidence>
<keyword evidence="8 11" id="KW-0472">Membrane</keyword>
<organism evidence="12 13">
    <name type="scientific">Daphnia magna</name>
    <dbReference type="NCBI Taxonomy" id="35525"/>
    <lineage>
        <taxon>Eukaryota</taxon>
        <taxon>Metazoa</taxon>
        <taxon>Ecdysozoa</taxon>
        <taxon>Arthropoda</taxon>
        <taxon>Crustacea</taxon>
        <taxon>Branchiopoda</taxon>
        <taxon>Diplostraca</taxon>
        <taxon>Cladocera</taxon>
        <taxon>Anomopoda</taxon>
        <taxon>Daphniidae</taxon>
        <taxon>Daphnia</taxon>
    </lineage>
</organism>
<dbReference type="Proteomes" id="UP000076858">
    <property type="component" value="Unassembled WGS sequence"/>
</dbReference>
<dbReference type="InterPro" id="IPR011990">
    <property type="entry name" value="TPR-like_helical_dom_sf"/>
</dbReference>
<dbReference type="AlphaFoldDB" id="A0A162RV77"/>
<sequence>MAASTRAVSSSGLSLPKWQIALAIGAPVALGLGIWYYRSRTNKTQSAEKEDKQIKKNVADAAASVSVPIETQKDAKKVNGIGKINEKESVAPVVEEEEDPFKQAQTYKNKGNKYFKEGKYSDAIKCYQQAIDVCPKDKIQDVSTFHQNRAAAFEQLKNYEAVIRDCTEALKYNGKYVKALHRRAKAYEITKQLEPCLEDITAVCILEAFQNQSSLLMADRVLKELGKEHAKEAMMNRQSVIPSKHFVNTFMCSFAEDPVFNLLKRETQQETDEAKGAFAKALDKLKDKEFDNIIELCTNELDTESSDIAIKRLARLLRGTFLSLLGEHEKALEDLSEVFNDPDADPQVRVNALVKRATLRMQLGSPEESLHDLLMAAELGPENADVFHHRGQVYMLLDQANEAISDFAKAVSLNGDFPIALVQKLYTDYRAAVSMSNAQKVAAALTAFEDAIRRFPSCPECYLLYAQVLSDQQEFQKADEYFMKALEVDPENATAYVHRGLLQLQSAGNVELATKLIEEAIRMDNKCEFAYETLGTIEVQRGNLRRAIELFDQAIPLSKTEAEVSHLFSLKDAALAQLKVALNLGVTLPSPMN</sequence>
<keyword evidence="12" id="KW-0675">Receptor</keyword>
<dbReference type="InterPro" id="IPR019734">
    <property type="entry name" value="TPR_rpt"/>
</dbReference>
<evidence type="ECO:0000256" key="7">
    <source>
        <dbReference type="ARBA" id="ARBA00023128"/>
    </source>
</evidence>
<evidence type="ECO:0000256" key="2">
    <source>
        <dbReference type="ARBA" id="ARBA00022692"/>
    </source>
</evidence>
<dbReference type="GO" id="GO:0008320">
    <property type="term" value="F:protein transmembrane transporter activity"/>
    <property type="evidence" value="ECO:0007669"/>
    <property type="project" value="TreeGrafter"/>
</dbReference>
<comment type="similarity">
    <text evidence="9">Belongs to the Tom70 family.</text>
</comment>